<dbReference type="SUPFAM" id="SSF63411">
    <property type="entry name" value="LuxS/MPP-like metallohydrolase"/>
    <property type="match status" value="1"/>
</dbReference>
<evidence type="ECO:0000259" key="3">
    <source>
        <dbReference type="Pfam" id="PF16187"/>
    </source>
</evidence>
<evidence type="ECO:0000313" key="4">
    <source>
        <dbReference type="EMBL" id="KAI5439496.1"/>
    </source>
</evidence>
<reference evidence="4 5" key="1">
    <citation type="journal article" date="2022" name="Nat. Genet.">
        <title>Improved pea reference genome and pan-genome highlight genomic features and evolutionary characteristics.</title>
        <authorList>
            <person name="Yang T."/>
            <person name="Liu R."/>
            <person name="Luo Y."/>
            <person name="Hu S."/>
            <person name="Wang D."/>
            <person name="Wang C."/>
            <person name="Pandey M.K."/>
            <person name="Ge S."/>
            <person name="Xu Q."/>
            <person name="Li N."/>
            <person name="Li G."/>
            <person name="Huang Y."/>
            <person name="Saxena R.K."/>
            <person name="Ji Y."/>
            <person name="Li M."/>
            <person name="Yan X."/>
            <person name="He Y."/>
            <person name="Liu Y."/>
            <person name="Wang X."/>
            <person name="Xiang C."/>
            <person name="Varshney R.K."/>
            <person name="Ding H."/>
            <person name="Gao S."/>
            <person name="Zong X."/>
        </authorList>
    </citation>
    <scope>NUCLEOTIDE SEQUENCE [LARGE SCALE GENOMIC DNA]</scope>
    <source>
        <strain evidence="4 5">cv. Zhongwan 6</strain>
    </source>
</reference>
<dbReference type="Proteomes" id="UP001058974">
    <property type="component" value="Chromosome 2"/>
</dbReference>
<accession>A0A9D4YH48</accession>
<protein>
    <recommendedName>
        <fullName evidence="3">Peptidase M16 middle/third domain-containing protein</fullName>
    </recommendedName>
</protein>
<evidence type="ECO:0000256" key="2">
    <source>
        <dbReference type="SAM" id="SignalP"/>
    </source>
</evidence>
<evidence type="ECO:0000313" key="5">
    <source>
        <dbReference type="Proteomes" id="UP001058974"/>
    </source>
</evidence>
<keyword evidence="2" id="KW-0732">Signal</keyword>
<dbReference type="GO" id="GO:0046872">
    <property type="term" value="F:metal ion binding"/>
    <property type="evidence" value="ECO:0007669"/>
    <property type="project" value="UniProtKB-KW"/>
</dbReference>
<proteinExistence type="predicted"/>
<feature type="domain" description="Peptidase M16 middle/third" evidence="3">
    <location>
        <begin position="58"/>
        <end position="116"/>
    </location>
</feature>
<dbReference type="InterPro" id="IPR050626">
    <property type="entry name" value="Peptidase_M16"/>
</dbReference>
<dbReference type="InterPro" id="IPR032632">
    <property type="entry name" value="Peptidase_M16_M"/>
</dbReference>
<dbReference type="Gramene" id="Psat02G0504400-T2">
    <property type="protein sequence ID" value="KAI5439496.1"/>
    <property type="gene ID" value="KIW84_025044"/>
</dbReference>
<sequence length="117" mass="13934">FFLLFAYVFVMSIHLTDSGIEKIFDIIGSVYQYLNLLHQNSPQEWIFKELQNIGNMEFRFAEEQPQDDYAAELAENLKFYPIEDVIYGDYVYKTWDEQLIKQVLGFFVPENMRVDVV</sequence>
<dbReference type="AlphaFoldDB" id="A0A9D4YH48"/>
<keyword evidence="5" id="KW-1185">Reference proteome</keyword>
<dbReference type="InterPro" id="IPR011249">
    <property type="entry name" value="Metalloenz_LuxS/M16"/>
</dbReference>
<dbReference type="PANTHER" id="PTHR43690">
    <property type="entry name" value="NARDILYSIN"/>
    <property type="match status" value="1"/>
</dbReference>
<feature type="signal peptide" evidence="2">
    <location>
        <begin position="1"/>
        <end position="18"/>
    </location>
</feature>
<gene>
    <name evidence="4" type="ORF">KIW84_025044</name>
</gene>
<feature type="non-terminal residue" evidence="4">
    <location>
        <position position="117"/>
    </location>
</feature>
<keyword evidence="1" id="KW-0479">Metal-binding</keyword>
<dbReference type="PANTHER" id="PTHR43690:SF18">
    <property type="entry name" value="INSULIN-DEGRADING ENZYME-RELATED"/>
    <property type="match status" value="1"/>
</dbReference>
<dbReference type="GO" id="GO:0005829">
    <property type="term" value="C:cytosol"/>
    <property type="evidence" value="ECO:0007669"/>
    <property type="project" value="TreeGrafter"/>
</dbReference>
<dbReference type="EMBL" id="JAMSHJ010000002">
    <property type="protein sequence ID" value="KAI5439496.1"/>
    <property type="molecule type" value="Genomic_DNA"/>
</dbReference>
<organism evidence="4 5">
    <name type="scientific">Pisum sativum</name>
    <name type="common">Garden pea</name>
    <name type="synonym">Lathyrus oleraceus</name>
    <dbReference type="NCBI Taxonomy" id="3888"/>
    <lineage>
        <taxon>Eukaryota</taxon>
        <taxon>Viridiplantae</taxon>
        <taxon>Streptophyta</taxon>
        <taxon>Embryophyta</taxon>
        <taxon>Tracheophyta</taxon>
        <taxon>Spermatophyta</taxon>
        <taxon>Magnoliopsida</taxon>
        <taxon>eudicotyledons</taxon>
        <taxon>Gunneridae</taxon>
        <taxon>Pentapetalae</taxon>
        <taxon>rosids</taxon>
        <taxon>fabids</taxon>
        <taxon>Fabales</taxon>
        <taxon>Fabaceae</taxon>
        <taxon>Papilionoideae</taxon>
        <taxon>50 kb inversion clade</taxon>
        <taxon>NPAAA clade</taxon>
        <taxon>Hologalegina</taxon>
        <taxon>IRL clade</taxon>
        <taxon>Fabeae</taxon>
        <taxon>Lathyrus</taxon>
    </lineage>
</organism>
<dbReference type="Gene3D" id="3.30.830.10">
    <property type="entry name" value="Metalloenzyme, LuxS/M16 peptidase-like"/>
    <property type="match status" value="1"/>
</dbReference>
<feature type="chain" id="PRO_5039044442" description="Peptidase M16 middle/third domain-containing protein" evidence="2">
    <location>
        <begin position="19"/>
        <end position="117"/>
    </location>
</feature>
<comment type="caution">
    <text evidence="4">The sequence shown here is derived from an EMBL/GenBank/DDBJ whole genome shotgun (WGS) entry which is preliminary data.</text>
</comment>
<evidence type="ECO:0000256" key="1">
    <source>
        <dbReference type="ARBA" id="ARBA00022723"/>
    </source>
</evidence>
<name>A0A9D4YH48_PEA</name>
<dbReference type="Pfam" id="PF16187">
    <property type="entry name" value="Peptidase_M16_M"/>
    <property type="match status" value="1"/>
</dbReference>